<gene>
    <name evidence="1" type="ORF">CEXT_29621</name>
</gene>
<reference evidence="1 2" key="1">
    <citation type="submission" date="2021-06" db="EMBL/GenBank/DDBJ databases">
        <title>Caerostris extrusa draft genome.</title>
        <authorList>
            <person name="Kono N."/>
            <person name="Arakawa K."/>
        </authorList>
    </citation>
    <scope>NUCLEOTIDE SEQUENCE [LARGE SCALE GENOMIC DNA]</scope>
</reference>
<evidence type="ECO:0000313" key="2">
    <source>
        <dbReference type="Proteomes" id="UP001054945"/>
    </source>
</evidence>
<evidence type="ECO:0000313" key="1">
    <source>
        <dbReference type="EMBL" id="GIY53120.1"/>
    </source>
</evidence>
<proteinExistence type="predicted"/>
<protein>
    <submittedName>
        <fullName evidence="1">Uncharacterized protein</fullName>
    </submittedName>
</protein>
<comment type="caution">
    <text evidence="1">The sequence shown here is derived from an EMBL/GenBank/DDBJ whole genome shotgun (WGS) entry which is preliminary data.</text>
</comment>
<organism evidence="1 2">
    <name type="scientific">Caerostris extrusa</name>
    <name type="common">Bark spider</name>
    <name type="synonym">Caerostris bankana</name>
    <dbReference type="NCBI Taxonomy" id="172846"/>
    <lineage>
        <taxon>Eukaryota</taxon>
        <taxon>Metazoa</taxon>
        <taxon>Ecdysozoa</taxon>
        <taxon>Arthropoda</taxon>
        <taxon>Chelicerata</taxon>
        <taxon>Arachnida</taxon>
        <taxon>Araneae</taxon>
        <taxon>Araneomorphae</taxon>
        <taxon>Entelegynae</taxon>
        <taxon>Araneoidea</taxon>
        <taxon>Araneidae</taxon>
        <taxon>Caerostris</taxon>
    </lineage>
</organism>
<keyword evidence="2" id="KW-1185">Reference proteome</keyword>
<accession>A0AAV4U5U9</accession>
<name>A0AAV4U5U9_CAEEX</name>
<dbReference type="Proteomes" id="UP001054945">
    <property type="component" value="Unassembled WGS sequence"/>
</dbReference>
<dbReference type="EMBL" id="BPLR01012326">
    <property type="protein sequence ID" value="GIY53120.1"/>
    <property type="molecule type" value="Genomic_DNA"/>
</dbReference>
<sequence length="103" mass="12031">MKHATSKDPKLTLQWNHEVTYWNLRISFVAIHTFFRRRFIENLKVEFISSLKCHNVHKRFQQQVGNVSDDLAEINSLTVNLSWLLAENGLCSDRNGKSGFQLL</sequence>
<dbReference type="AlphaFoldDB" id="A0AAV4U5U9"/>